<dbReference type="Gene3D" id="1.10.8.1220">
    <property type="match status" value="1"/>
</dbReference>
<keyword evidence="4" id="KW-0493">Microtubule</keyword>
<evidence type="ECO:0000256" key="7">
    <source>
        <dbReference type="ARBA" id="ARBA00023017"/>
    </source>
</evidence>
<dbReference type="FunFam" id="3.40.50.300:FF:000044">
    <property type="entry name" value="Dynein heavy chain 5, axonemal"/>
    <property type="match status" value="1"/>
</dbReference>
<dbReference type="FunFam" id="1.10.8.710:FF:000004">
    <property type="entry name" value="Dynein axonemal heavy chain 6"/>
    <property type="match status" value="1"/>
</dbReference>
<evidence type="ECO:0000259" key="14">
    <source>
        <dbReference type="Pfam" id="PF03028"/>
    </source>
</evidence>
<dbReference type="FunFam" id="1.20.920.20:FF:000001">
    <property type="entry name" value="dynein heavy chain 2, axonemal"/>
    <property type="match status" value="1"/>
</dbReference>
<feature type="domain" description="Dynein heavy chain ATP-binding dynein motor region" evidence="19">
    <location>
        <begin position="2510"/>
        <end position="2731"/>
    </location>
</feature>
<reference evidence="22" key="1">
    <citation type="journal article" date="2023" name="Insect Mol. Biol.">
        <title>Genome sequencing provides insights into the evolution of gene families encoding plant cell wall-degrading enzymes in longhorned beetles.</title>
        <authorList>
            <person name="Shin N.R."/>
            <person name="Okamura Y."/>
            <person name="Kirsch R."/>
            <person name="Pauchet Y."/>
        </authorList>
    </citation>
    <scope>NUCLEOTIDE SEQUENCE</scope>
    <source>
        <strain evidence="22">RBIC_L_NR</strain>
    </source>
</reference>
<dbReference type="GO" id="GO:0008569">
    <property type="term" value="F:minus-end-directed microtubule motor activity"/>
    <property type="evidence" value="ECO:0007669"/>
    <property type="project" value="InterPro"/>
</dbReference>
<keyword evidence="8 13" id="KW-0175">Coiled coil</keyword>
<dbReference type="Pfam" id="PF22597">
    <property type="entry name" value="DYN_lid"/>
    <property type="match status" value="1"/>
</dbReference>
<dbReference type="Pfam" id="PF03028">
    <property type="entry name" value="Dynein_heavy"/>
    <property type="match status" value="1"/>
</dbReference>
<evidence type="ECO:0000256" key="10">
    <source>
        <dbReference type="ARBA" id="ARBA00023175"/>
    </source>
</evidence>
<evidence type="ECO:0000256" key="1">
    <source>
        <dbReference type="ARBA" id="ARBA00004430"/>
    </source>
</evidence>
<dbReference type="Gene3D" id="1.20.140.100">
    <property type="entry name" value="Dynein heavy chain, N-terminal domain 2"/>
    <property type="match status" value="1"/>
</dbReference>
<dbReference type="Pfam" id="PF12781">
    <property type="entry name" value="AAA_9"/>
    <property type="match status" value="1"/>
</dbReference>
<dbReference type="Pfam" id="PF12775">
    <property type="entry name" value="AAA_7"/>
    <property type="match status" value="1"/>
</dbReference>
<feature type="domain" description="Dynein heavy chain AAA 5 extension" evidence="20">
    <location>
        <begin position="1452"/>
        <end position="1591"/>
    </location>
</feature>
<evidence type="ECO:0000259" key="19">
    <source>
        <dbReference type="Pfam" id="PF12781"/>
    </source>
</evidence>
<dbReference type="InterPro" id="IPR042228">
    <property type="entry name" value="Dynein_linker_3"/>
</dbReference>
<evidence type="ECO:0000259" key="16">
    <source>
        <dbReference type="Pfam" id="PF12774"/>
    </source>
</evidence>
<evidence type="ECO:0000256" key="3">
    <source>
        <dbReference type="ARBA" id="ARBA00022490"/>
    </source>
</evidence>
<evidence type="ECO:0000256" key="5">
    <source>
        <dbReference type="ARBA" id="ARBA00022741"/>
    </source>
</evidence>
<dbReference type="GO" id="GO:0007018">
    <property type="term" value="P:microtubule-based movement"/>
    <property type="evidence" value="ECO:0007669"/>
    <property type="project" value="InterPro"/>
</dbReference>
<dbReference type="EMBL" id="JANEYF010004476">
    <property type="protein sequence ID" value="KAJ8931053.1"/>
    <property type="molecule type" value="Genomic_DNA"/>
</dbReference>
<dbReference type="Gene3D" id="1.10.8.710">
    <property type="match status" value="1"/>
</dbReference>
<feature type="domain" description="Dynein heavy chain hydrolytic ATP-binding dynein motor region" evidence="16">
    <location>
        <begin position="988"/>
        <end position="1311"/>
    </location>
</feature>
<comment type="similarity">
    <text evidence="2">Belongs to the dynein heavy chain family.</text>
</comment>
<evidence type="ECO:0000256" key="12">
    <source>
        <dbReference type="ARBA" id="ARBA00023273"/>
    </source>
</evidence>
<evidence type="ECO:0000256" key="8">
    <source>
        <dbReference type="ARBA" id="ARBA00023054"/>
    </source>
</evidence>
<dbReference type="Pfam" id="PF12774">
    <property type="entry name" value="AAA_6"/>
    <property type="match status" value="1"/>
</dbReference>
<evidence type="ECO:0000256" key="13">
    <source>
        <dbReference type="SAM" id="Coils"/>
    </source>
</evidence>
<dbReference type="GO" id="GO:0051959">
    <property type="term" value="F:dynein light intermediate chain binding"/>
    <property type="evidence" value="ECO:0007669"/>
    <property type="project" value="InterPro"/>
</dbReference>
<feature type="domain" description="Dynein heavy chain AAA module D4" evidence="18">
    <location>
        <begin position="1886"/>
        <end position="2146"/>
    </location>
</feature>
<evidence type="ECO:0000259" key="18">
    <source>
        <dbReference type="Pfam" id="PF12780"/>
    </source>
</evidence>
<keyword evidence="9" id="KW-0969">Cilium</keyword>
<dbReference type="InterPro" id="IPR042222">
    <property type="entry name" value="Dynein_2_N"/>
</dbReference>
<dbReference type="InterPro" id="IPR026983">
    <property type="entry name" value="DHC"/>
</dbReference>
<dbReference type="PANTHER" id="PTHR22878">
    <property type="entry name" value="DYNEIN HEAVY CHAIN 6, AXONEMAL-LIKE-RELATED"/>
    <property type="match status" value="1"/>
</dbReference>
<evidence type="ECO:0000256" key="11">
    <source>
        <dbReference type="ARBA" id="ARBA00023212"/>
    </source>
</evidence>
<dbReference type="FunFam" id="3.20.180.20:FF:000003">
    <property type="entry name" value="Dynein heavy chain 12, axonemal"/>
    <property type="match status" value="1"/>
</dbReference>
<keyword evidence="6" id="KW-0067">ATP-binding</keyword>
<keyword evidence="23" id="KW-1185">Reference proteome</keyword>
<keyword evidence="10" id="KW-0505">Motor protein</keyword>
<dbReference type="Gene3D" id="1.10.472.130">
    <property type="match status" value="1"/>
</dbReference>
<gene>
    <name evidence="22" type="ORF">NQ314_016082</name>
</gene>
<dbReference type="FunFam" id="1.20.920.30:FF:000002">
    <property type="entry name" value="Dynein axonemal heavy chain 3"/>
    <property type="match status" value="1"/>
</dbReference>
<evidence type="ECO:0000256" key="9">
    <source>
        <dbReference type="ARBA" id="ARBA00023069"/>
    </source>
</evidence>
<accession>A0AAV8WX99</accession>
<dbReference type="Pfam" id="PF12777">
    <property type="entry name" value="MT"/>
    <property type="match status" value="1"/>
</dbReference>
<dbReference type="Pfam" id="PF17852">
    <property type="entry name" value="Dynein_AAA_lid"/>
    <property type="match status" value="1"/>
</dbReference>
<feature type="non-terminal residue" evidence="22">
    <location>
        <position position="3043"/>
    </location>
</feature>
<evidence type="ECO:0000313" key="23">
    <source>
        <dbReference type="Proteomes" id="UP001162156"/>
    </source>
</evidence>
<evidence type="ECO:0000256" key="4">
    <source>
        <dbReference type="ARBA" id="ARBA00022701"/>
    </source>
</evidence>
<dbReference type="InterPro" id="IPR024317">
    <property type="entry name" value="Dynein_heavy_chain_D4_dom"/>
</dbReference>
<dbReference type="Pfam" id="PF12780">
    <property type="entry name" value="AAA_8"/>
    <property type="match status" value="1"/>
</dbReference>
<evidence type="ECO:0000259" key="15">
    <source>
        <dbReference type="Pfam" id="PF08393"/>
    </source>
</evidence>
<keyword evidence="7" id="KW-0243">Dynein</keyword>
<dbReference type="InterPro" id="IPR035706">
    <property type="entry name" value="AAA_9"/>
</dbReference>
<feature type="domain" description="Dynein heavy chain region D6 P-loop" evidence="14">
    <location>
        <begin position="2977"/>
        <end position="3016"/>
    </location>
</feature>
<proteinExistence type="inferred from homology"/>
<dbReference type="InterPro" id="IPR054354">
    <property type="entry name" value="DYNC2H1-like_lid"/>
</dbReference>
<feature type="domain" description="Dynein heavy chain linker" evidence="15">
    <location>
        <begin position="511"/>
        <end position="939"/>
    </location>
</feature>
<dbReference type="Gene3D" id="3.40.50.300">
    <property type="entry name" value="P-loop containing nucleotide triphosphate hydrolases"/>
    <property type="match status" value="7"/>
</dbReference>
<dbReference type="PANTHER" id="PTHR22878:SF70">
    <property type="entry name" value="DYNEIN HEAVY CHAIN 2, AXONEMAL"/>
    <property type="match status" value="1"/>
</dbReference>
<dbReference type="SUPFAM" id="SSF52540">
    <property type="entry name" value="P-loop containing nucleoside triphosphate hydrolases"/>
    <property type="match status" value="3"/>
</dbReference>
<dbReference type="GO" id="GO:0005874">
    <property type="term" value="C:microtubule"/>
    <property type="evidence" value="ECO:0007669"/>
    <property type="project" value="UniProtKB-KW"/>
</dbReference>
<dbReference type="GO" id="GO:0045505">
    <property type="term" value="F:dynein intermediate chain binding"/>
    <property type="evidence" value="ECO:0007669"/>
    <property type="project" value="InterPro"/>
</dbReference>
<dbReference type="Gene3D" id="3.20.180.20">
    <property type="entry name" value="Dynein heavy chain, N-terminal domain 2"/>
    <property type="match status" value="1"/>
</dbReference>
<evidence type="ECO:0000259" key="21">
    <source>
        <dbReference type="Pfam" id="PF22597"/>
    </source>
</evidence>
<dbReference type="FunFam" id="3.40.50.300:FF:001145">
    <property type="entry name" value="Putative dynein heavy chain"/>
    <property type="match status" value="1"/>
</dbReference>
<dbReference type="Pfam" id="PF08393">
    <property type="entry name" value="DHC_N2"/>
    <property type="match status" value="1"/>
</dbReference>
<dbReference type="Gene3D" id="1.20.920.30">
    <property type="match status" value="1"/>
</dbReference>
<dbReference type="InterPro" id="IPR024743">
    <property type="entry name" value="Dynein_HC_stalk"/>
</dbReference>
<dbReference type="FunFam" id="3.40.50.300:FF:002141">
    <property type="entry name" value="Dynein heavy chain"/>
    <property type="match status" value="1"/>
</dbReference>
<dbReference type="Gene3D" id="1.20.920.20">
    <property type="match status" value="1"/>
</dbReference>
<dbReference type="GO" id="GO:0005930">
    <property type="term" value="C:axoneme"/>
    <property type="evidence" value="ECO:0007669"/>
    <property type="project" value="UniProtKB-SubCell"/>
</dbReference>
<dbReference type="InterPro" id="IPR041466">
    <property type="entry name" value="Dynein_AAA5_ext"/>
</dbReference>
<dbReference type="FunFam" id="1.10.8.1220:FF:000001">
    <property type="entry name" value="Dynein axonemal heavy chain 5"/>
    <property type="match status" value="1"/>
</dbReference>
<keyword evidence="3" id="KW-0963">Cytoplasm</keyword>
<organism evidence="22 23">
    <name type="scientific">Rhamnusium bicolor</name>
    <dbReference type="NCBI Taxonomy" id="1586634"/>
    <lineage>
        <taxon>Eukaryota</taxon>
        <taxon>Metazoa</taxon>
        <taxon>Ecdysozoa</taxon>
        <taxon>Arthropoda</taxon>
        <taxon>Hexapoda</taxon>
        <taxon>Insecta</taxon>
        <taxon>Pterygota</taxon>
        <taxon>Neoptera</taxon>
        <taxon>Endopterygota</taxon>
        <taxon>Coleoptera</taxon>
        <taxon>Polyphaga</taxon>
        <taxon>Cucujiformia</taxon>
        <taxon>Chrysomeloidea</taxon>
        <taxon>Cerambycidae</taxon>
        <taxon>Lepturinae</taxon>
        <taxon>Rhagiini</taxon>
        <taxon>Rhamnusium</taxon>
    </lineage>
</organism>
<evidence type="ECO:0008006" key="24">
    <source>
        <dbReference type="Google" id="ProtNLM"/>
    </source>
</evidence>
<comment type="subcellular location">
    <subcellularLocation>
        <location evidence="1">Cytoplasm</location>
        <location evidence="1">Cytoskeleton</location>
        <location evidence="1">Cilium axoneme</location>
    </subcellularLocation>
</comment>
<feature type="domain" description="Dynein 2 heavy chain 1 cytoplasmic ATPase lid" evidence="21">
    <location>
        <begin position="1746"/>
        <end position="1823"/>
    </location>
</feature>
<dbReference type="GO" id="GO:0005524">
    <property type="term" value="F:ATP binding"/>
    <property type="evidence" value="ECO:0007669"/>
    <property type="project" value="UniProtKB-KW"/>
</dbReference>
<dbReference type="Proteomes" id="UP001162156">
    <property type="component" value="Unassembled WGS sequence"/>
</dbReference>
<evidence type="ECO:0000256" key="2">
    <source>
        <dbReference type="ARBA" id="ARBA00008887"/>
    </source>
</evidence>
<feature type="domain" description="Dynein heavy chain coiled coil stalk" evidence="17">
    <location>
        <begin position="2205"/>
        <end position="2485"/>
    </location>
</feature>
<dbReference type="InterPro" id="IPR004273">
    <property type="entry name" value="Dynein_heavy_D6_P-loop"/>
</dbReference>
<dbReference type="Gene3D" id="1.20.58.1120">
    <property type="match status" value="1"/>
</dbReference>
<keyword evidence="11" id="KW-0206">Cytoskeleton</keyword>
<dbReference type="FunFam" id="1.20.140.100:FF:000004">
    <property type="entry name" value="Dynein axonemal heavy chain 6"/>
    <property type="match status" value="1"/>
</dbReference>
<evidence type="ECO:0000256" key="6">
    <source>
        <dbReference type="ARBA" id="ARBA00022840"/>
    </source>
</evidence>
<comment type="caution">
    <text evidence="22">The sequence shown here is derived from an EMBL/GenBank/DDBJ whole genome shotgun (WGS) entry which is preliminary data.</text>
</comment>
<dbReference type="InterPro" id="IPR035699">
    <property type="entry name" value="AAA_6"/>
</dbReference>
<name>A0AAV8WX99_9CUCU</name>
<evidence type="ECO:0000259" key="20">
    <source>
        <dbReference type="Pfam" id="PF17852"/>
    </source>
</evidence>
<sequence length="3043" mass="351405">MEKFNINQKKRKRLREFQSDFTVKTKLREFKTRLVPLYPEVPRFNDSHKIVREYAEICPSTRISIFQERAIRRRIRARGLEKKYGFIVDEIISEIREDFVKITHAAGVNLKAIPLDDALRRSRPYDIKELDDVFTQYVTDAENSLTKFYYRVVEMVEADNTKLPGRAYQHLLGVCTGLMSVYISKAISQTIEHVIEVTASEELIPYLNLSLKCSDSLYLNPNENDIILIYTLFITKLIDTGINFQALETYRIRDYPEKCIHLSITENYMNESLEQIADNIINMFQPVNDYVNTLDDEFNEIFKNVEEENADEKLFSGGCQKIEHYQNYINKASSMLTSEYFAVGQLILSEYVISMKESLNEIIEGKYMIWVKTVHLIELRERIQEMLYNLTHLIEFGTISKDHMDLNAVTINWLENFEPILDQNSSMYEQIKYEYEERLQKTIAYVNKSIDDLVPMLGILDDMDDVARGREYVNKIKIYLVKIKELREKVIWINKEQLCLGFNVAPFKNVEDVENFVYPFFHLIKVCMNINRHINVWMDGQFEFLSYEETEEIVDEYMKDLLKMQKTYRIKLRQAQSESTGLRFFGVVDDPDLFSWPSPLKLTAMAIQTLKDFRPAMTIMRIMCNDALMKRHWKEMTLVAGFDLTPHAGTSLRKITLMGLDADMDKYDVISSGATKERELLRTLIKMQGEWADILFKTSVFKDTGLNILTALDDIQVVLDDHILKALTMRGSIFVKPYETEVRAFYDKLVRINGTIDVWGKVQSQWLYLLPIFSSKDIVAQMPEEGTLFKEVNDTYKRYIDVVMRDPRVFETAGAVGVLESMEYCCELLERINDGVTNYLEKKRLFFPRFFFLSNDEMLEILSETKDPLRVQPHLKKCFEAINTLDFDEKLQISAMYSQEGEKVNFKTLVNTKEAGGSVEKWLIQVEDQMALSVRDQILKSYKNYFLLARTQWVQKWPGQIVLAVSQMHWTYNVHKALNREEDMNIASYSRNSDRLVITPLTDRCYRTLIGAYHLHLNGAPEGPAGTGKTETTKDLAKALAVQCVVFNCSDGLDYKAMGKFFKGLASCGAWVCFDEFNRIDIEVLSVVAQQILSIVLAVRGHMPKFNFEGTEISLNPTCYVCITMNPGYAGRSELPDNLKVLFRTVAMMVPDYAMIGEISLYSYGFIDARNLSVKIVTVYRLCSEQLSSQNHYDYGMRAVKSVLSAAGNNKRKFPNENEDILLLRAILDVNLPKFLSHDLPLFDGIISDLFPGIVLPKADYRVLTTAMISCSIKRSLQPKESFLTKIIQTYEMMIVRHGFMLVGLPFAGKTSTLKVLADTLTLLNKQGHDEEKVVTLTLNPKAITMGQLYGQFDPVSYEWFDGVVATGFGILQWIHDNKKLCLMSGEVMSMTNSMSLIFEVMDLEQASPATVSRCGMIYLEPATLGWWPFIETWIPTCNPEWCDEDRKYNIMDLFNWLVPPCLNFIRKYCVQYCNPGEISLVKNMMMMVEMLLDDAMDGRIKKEEEAKYLDIWIQATFIQAGVWGLASILDINSRQAFDEFYKQIWRGELEDAPYPEFMEEKGAEISLPAEGLLFDYAYNYRLKGNWKYWPDIVRTERVDECKNILQALIPTVDTASFYIQDLLMNQMNKDKYEPAFITFTVQQTANQTQDLVISKLNKRKRGHYGPSKGKTTVLFIDDVNMPMKEVYGAQPPLELLRQYFDHKNWHFSIFSINEFSMDSMAKIFGNILLLGWKNNGFPSEIIAIVNQTVAASLDMFNAAMDNLRPTPSKSHYVFNLRDFSRLIQGCAMLRKESAESKKTFAKIWTHEVLRVFYDRLVEAQDKMWLYNKLRACVKDSFRENFEQAFEDLPRNAEDKRYEEVLDLQTFREMGEQCLSEYNATHKNKMDIILFDYALEHLSKICRVLSMSCGSALLVGISGSGRQSLTRLAAEIYGQTLFQPEITNNYTINDWRDDIKKILKEAGGRGKHSIFLITEGQIKEENFLQDVDCLLNSGEVPNIYAIDEKQEILDMVRLAAQGGNRNLDVSALEVFFFFTKRCKDRLHIILCFSPVGSTFRNRLRLFPALINCCTIDWFEDWPEQALAEVAHAWMEDVNLDEDVKNYSVVACKYFHVEARKSSDEFFRTLNRKTYITSASYLGLIRSFTDLTNKKQTEVMKAKKRYLGGLEKLYHAAVSIGEMQKSLADLQPQLKEMSAKAIEMTRQIEHETITVEKASAIVKEDEKVANKQAAAAQALKMESLDTLKPADITLVKSMKNPPDPVKLVMAAVCIIKDMKPDRKPDALLGDMNFLQSLKDFDKDNIKVDIMTKLRKEYIPHKDFKPSIVAKASSAAEGLCKWIIAMDMYDKINKVVAPKKAKLAAAEQEFANTMALLTEKRNLVQRLEAQLAILNEKLEEAMQKQMELQDNVDLCNDKLVRAQKLIDLFIGTPTLADLEVRKQDGQQLQEALQVQYDGLAGDILMSCGIISYLSPFNSMFRQRIVADWHKYVKALNIPTAEIYDMVLVLGSDVKIQNWYINGLPRDSFSTENGIIMDNSRRWSLFVDPQAQASSWIKKMEKLNNLEVVKFSFPDYMKRIEKCVQLGYPALVESIGEELEAPLDPLLFKSIFKQAGMQVISLGENVIEYHNNFRLYLTSKLRNPHYLPEVFNRVTIINFALTLEGLQDQLLGIVVAVEKPDLQQLKEELIVQKAENKRALQETEENILRTLSESKGDILEDEKAIQILDESKLLSAEIREKQERSFEIEKSIEEFRVKYQGVSEHSAVLYYCISDLANVDPMYQYSLDWFINLYIGSIQRAEKFRNIEKRCQSLINAFTFDLYGNITRSLFEKDKLLFSFLLCSKIMIAQQKLDEREFMFLLTGGVNVENPFENPCTSWLPTSSWNEICRVDDLASFKGFSSAFKRNEKAWKQIYDDFVEDFALPNPWNESINSFRRLIIVRMLRPDKLITCITNFVRLEMDERFIKPPPFNIAVSYDESYSLCPLIFILSPGTDPMSALVKFAETKKMTERFHSISLGQGKALLFFARNRSTFYKTEFFYRHHMYDSII</sequence>
<evidence type="ECO:0000313" key="22">
    <source>
        <dbReference type="EMBL" id="KAJ8931053.1"/>
    </source>
</evidence>
<dbReference type="InterPro" id="IPR043157">
    <property type="entry name" value="Dynein_AAA1S"/>
</dbReference>
<keyword evidence="12" id="KW-0966">Cell projection</keyword>
<feature type="coiled-coil region" evidence="13">
    <location>
        <begin position="2371"/>
        <end position="2412"/>
    </location>
</feature>
<dbReference type="Gene3D" id="6.10.140.1060">
    <property type="match status" value="1"/>
</dbReference>
<dbReference type="GO" id="GO:0030286">
    <property type="term" value="C:dynein complex"/>
    <property type="evidence" value="ECO:0007669"/>
    <property type="project" value="UniProtKB-KW"/>
</dbReference>
<dbReference type="InterPro" id="IPR013602">
    <property type="entry name" value="Dynein_heavy_linker"/>
</dbReference>
<dbReference type="InterPro" id="IPR027417">
    <property type="entry name" value="P-loop_NTPase"/>
</dbReference>
<evidence type="ECO:0000259" key="17">
    <source>
        <dbReference type="Pfam" id="PF12777"/>
    </source>
</evidence>
<protein>
    <recommendedName>
        <fullName evidence="24">Dynein heavy chain</fullName>
    </recommendedName>
</protein>
<keyword evidence="5" id="KW-0547">Nucleotide-binding</keyword>